<evidence type="ECO:0000313" key="2">
    <source>
        <dbReference type="EMBL" id="MCW0484752.1"/>
    </source>
</evidence>
<sequence length="154" mass="18306">MKPGTFTQIYIQLVFSPMNRQCLLQKNIRPRVFEYISGIITNLGHKSIIVNGIADHVHLFIGMNPNLSVSDTVKEIKRASSLFINENRLTPGKFQWQHGYGGFSYSRSHIEKVYDYILNQEEHHKKKTFREEYLDFLKKYEISFEDQYLFEFFE</sequence>
<dbReference type="SUPFAM" id="SSF143422">
    <property type="entry name" value="Transposase IS200-like"/>
    <property type="match status" value="1"/>
</dbReference>
<dbReference type="EMBL" id="JAPAAF010000049">
    <property type="protein sequence ID" value="MCW0484752.1"/>
    <property type="molecule type" value="Genomic_DNA"/>
</dbReference>
<accession>A0AA41YEW7</accession>
<dbReference type="InterPro" id="IPR002686">
    <property type="entry name" value="Transposase_17"/>
</dbReference>
<proteinExistence type="predicted"/>
<evidence type="ECO:0000313" key="3">
    <source>
        <dbReference type="Proteomes" id="UP001163821"/>
    </source>
</evidence>
<gene>
    <name evidence="2" type="primary">tnpA</name>
    <name evidence="2" type="ORF">N2K84_18615</name>
</gene>
<dbReference type="GO" id="GO:0006313">
    <property type="term" value="P:DNA transposition"/>
    <property type="evidence" value="ECO:0007669"/>
    <property type="project" value="InterPro"/>
</dbReference>
<feature type="domain" description="Transposase IS200-like" evidence="1">
    <location>
        <begin position="6"/>
        <end position="120"/>
    </location>
</feature>
<dbReference type="PANTHER" id="PTHR33360">
    <property type="entry name" value="TRANSPOSASE FOR INSERTION SEQUENCE ELEMENT IS200"/>
    <property type="match status" value="1"/>
</dbReference>
<dbReference type="InterPro" id="IPR036515">
    <property type="entry name" value="Transposase_17_sf"/>
</dbReference>
<dbReference type="AlphaFoldDB" id="A0AA41YEW7"/>
<reference evidence="2" key="1">
    <citation type="submission" date="2022-10" db="EMBL/GenBank/DDBJ databases">
        <title>Gaoshiqiia sediminis gen. nov., sp. nov., isolated from coastal sediment.</title>
        <authorList>
            <person name="Yu W.X."/>
            <person name="Mu D.S."/>
            <person name="Du J.Z."/>
            <person name="Liang Y.Q."/>
        </authorList>
    </citation>
    <scope>NUCLEOTIDE SEQUENCE</scope>
    <source>
        <strain evidence="2">A06</strain>
    </source>
</reference>
<dbReference type="RefSeq" id="WP_282593343.1">
    <property type="nucleotide sequence ID" value="NZ_JAPAAF010000049.1"/>
</dbReference>
<dbReference type="Gene3D" id="3.30.70.1290">
    <property type="entry name" value="Transposase IS200-like"/>
    <property type="match status" value="1"/>
</dbReference>
<keyword evidence="3" id="KW-1185">Reference proteome</keyword>
<protein>
    <submittedName>
        <fullName evidence="2">IS200/IS605 family transposase</fullName>
    </submittedName>
</protein>
<dbReference type="GO" id="GO:0003677">
    <property type="term" value="F:DNA binding"/>
    <property type="evidence" value="ECO:0007669"/>
    <property type="project" value="InterPro"/>
</dbReference>
<organism evidence="2 3">
    <name type="scientific">Gaoshiqia sediminis</name>
    <dbReference type="NCBI Taxonomy" id="2986998"/>
    <lineage>
        <taxon>Bacteria</taxon>
        <taxon>Pseudomonadati</taxon>
        <taxon>Bacteroidota</taxon>
        <taxon>Bacteroidia</taxon>
        <taxon>Marinilabiliales</taxon>
        <taxon>Prolixibacteraceae</taxon>
        <taxon>Gaoshiqia</taxon>
    </lineage>
</organism>
<dbReference type="SMART" id="SM01321">
    <property type="entry name" value="Y1_Tnp"/>
    <property type="match status" value="1"/>
</dbReference>
<dbReference type="Proteomes" id="UP001163821">
    <property type="component" value="Unassembled WGS sequence"/>
</dbReference>
<dbReference type="PANTHER" id="PTHR33360:SF2">
    <property type="entry name" value="TRANSPOSASE FOR INSERTION SEQUENCE ELEMENT IS200"/>
    <property type="match status" value="1"/>
</dbReference>
<evidence type="ECO:0000259" key="1">
    <source>
        <dbReference type="SMART" id="SM01321"/>
    </source>
</evidence>
<comment type="caution">
    <text evidence="2">The sequence shown here is derived from an EMBL/GenBank/DDBJ whole genome shotgun (WGS) entry which is preliminary data.</text>
</comment>
<dbReference type="GO" id="GO:0004803">
    <property type="term" value="F:transposase activity"/>
    <property type="evidence" value="ECO:0007669"/>
    <property type="project" value="InterPro"/>
</dbReference>
<dbReference type="Pfam" id="PF01797">
    <property type="entry name" value="Y1_Tnp"/>
    <property type="match status" value="1"/>
</dbReference>
<dbReference type="NCBIfam" id="NF033573">
    <property type="entry name" value="transpos_IS200"/>
    <property type="match status" value="1"/>
</dbReference>
<name>A0AA41YEW7_9BACT</name>